<feature type="domain" description="Ferrous iron transporter FeoA-like" evidence="2">
    <location>
        <begin position="1"/>
        <end position="74"/>
    </location>
</feature>
<gene>
    <name evidence="3" type="ORF">AKJ17_17130</name>
</gene>
<reference evidence="4" key="1">
    <citation type="submission" date="2015-08" db="EMBL/GenBank/DDBJ databases">
        <title>Vibrio galatheae sp. nov., a novel member of the Vibrionaceae family isolated from the Solomon Islands.</title>
        <authorList>
            <person name="Giubergia S."/>
            <person name="Machado H."/>
            <person name="Mateiu R.V."/>
            <person name="Gram L."/>
        </authorList>
    </citation>
    <scope>NUCLEOTIDE SEQUENCE [LARGE SCALE GENOMIC DNA]</scope>
    <source>
        <strain evidence="4">DSM 19584</strain>
    </source>
</reference>
<accession>A0A0M0HJ47</accession>
<name>A0A0M0HJ47_VIBNE</name>
<dbReference type="SUPFAM" id="SSF50037">
    <property type="entry name" value="C-terminal domain of transcriptional repressors"/>
    <property type="match status" value="1"/>
</dbReference>
<keyword evidence="4" id="KW-1185">Reference proteome</keyword>
<dbReference type="PANTHER" id="PTHR42954:SF2">
    <property type="entry name" value="FE(2+) TRANSPORT PROTEIN A"/>
    <property type="match status" value="1"/>
</dbReference>
<comment type="caution">
    <text evidence="3">The sequence shown here is derived from an EMBL/GenBank/DDBJ whole genome shotgun (WGS) entry which is preliminary data.</text>
</comment>
<dbReference type="PANTHER" id="PTHR42954">
    <property type="entry name" value="FE(2+) TRANSPORT PROTEIN A"/>
    <property type="match status" value="1"/>
</dbReference>
<dbReference type="OrthoDB" id="9811076at2"/>
<dbReference type="Gene3D" id="2.30.30.90">
    <property type="match status" value="1"/>
</dbReference>
<dbReference type="RefSeq" id="WP_053397036.1">
    <property type="nucleotide sequence ID" value="NZ_CANLZT010000021.1"/>
</dbReference>
<dbReference type="InterPro" id="IPR038157">
    <property type="entry name" value="FeoA_core_dom"/>
</dbReference>
<dbReference type="InterPro" id="IPR008988">
    <property type="entry name" value="Transcriptional_repressor_C"/>
</dbReference>
<protein>
    <submittedName>
        <fullName evidence="3">Iron transporter FeoA</fullName>
    </submittedName>
</protein>
<organism evidence="3 4">
    <name type="scientific">Vibrio nereis</name>
    <dbReference type="NCBI Taxonomy" id="693"/>
    <lineage>
        <taxon>Bacteria</taxon>
        <taxon>Pseudomonadati</taxon>
        <taxon>Pseudomonadota</taxon>
        <taxon>Gammaproteobacteria</taxon>
        <taxon>Vibrionales</taxon>
        <taxon>Vibrionaceae</taxon>
        <taxon>Vibrio</taxon>
    </lineage>
</organism>
<dbReference type="AlphaFoldDB" id="A0A0M0HJ47"/>
<evidence type="ECO:0000313" key="3">
    <source>
        <dbReference type="EMBL" id="KOO02085.1"/>
    </source>
</evidence>
<dbReference type="STRING" id="693.AKJ17_17130"/>
<dbReference type="Proteomes" id="UP000037515">
    <property type="component" value="Unassembled WGS sequence"/>
</dbReference>
<dbReference type="SMART" id="SM00899">
    <property type="entry name" value="FeoA"/>
    <property type="match status" value="1"/>
</dbReference>
<proteinExistence type="predicted"/>
<sequence length="75" mass="8217">MKLSQLQVGQQATISNLSELSTDVRKKLMVMGLLPKTEVKLIRKAPLGDPLQIEVRGVSMAVRTKIADSVTVEVK</sequence>
<keyword evidence="1" id="KW-0408">Iron</keyword>
<dbReference type="InterPro" id="IPR052713">
    <property type="entry name" value="FeoA"/>
</dbReference>
<evidence type="ECO:0000313" key="4">
    <source>
        <dbReference type="Proteomes" id="UP000037515"/>
    </source>
</evidence>
<dbReference type="InterPro" id="IPR007167">
    <property type="entry name" value="Fe-transptr_FeoA-like"/>
</dbReference>
<dbReference type="GO" id="GO:0046914">
    <property type="term" value="F:transition metal ion binding"/>
    <property type="evidence" value="ECO:0007669"/>
    <property type="project" value="InterPro"/>
</dbReference>
<dbReference type="PATRIC" id="fig|693.5.peg.3480"/>
<dbReference type="EMBL" id="LHPJ01000022">
    <property type="protein sequence ID" value="KOO02085.1"/>
    <property type="molecule type" value="Genomic_DNA"/>
</dbReference>
<dbReference type="Pfam" id="PF04023">
    <property type="entry name" value="FeoA"/>
    <property type="match status" value="1"/>
</dbReference>
<evidence type="ECO:0000256" key="1">
    <source>
        <dbReference type="ARBA" id="ARBA00023004"/>
    </source>
</evidence>
<evidence type="ECO:0000259" key="2">
    <source>
        <dbReference type="SMART" id="SM00899"/>
    </source>
</evidence>